<dbReference type="GO" id="GO:0004176">
    <property type="term" value="F:ATP-dependent peptidase activity"/>
    <property type="evidence" value="ECO:0007669"/>
    <property type="project" value="InterPro"/>
</dbReference>
<comment type="subcellular location">
    <subcellularLocation>
        <location evidence="15">Cell membrane</location>
        <topology evidence="15">Multi-pass membrane protein</topology>
        <orientation evidence="15">Cytoplasmic side</orientation>
    </subcellularLocation>
    <subcellularLocation>
        <location evidence="1">Membrane</location>
    </subcellularLocation>
</comment>
<dbReference type="Gene3D" id="3.40.50.300">
    <property type="entry name" value="P-loop containing nucleotide triphosphate hydrolases"/>
    <property type="match status" value="1"/>
</dbReference>
<gene>
    <name evidence="19" type="primary">ftsH_1</name>
    <name evidence="15" type="synonym">ftsH</name>
    <name evidence="19" type="ORF">Lboz_1292</name>
</gene>
<dbReference type="SMART" id="SM00382">
    <property type="entry name" value="AAA"/>
    <property type="match status" value="1"/>
</dbReference>
<evidence type="ECO:0000313" key="19">
    <source>
        <dbReference type="EMBL" id="KTC74616.1"/>
    </source>
</evidence>
<comment type="similarity">
    <text evidence="2 15">In the C-terminal section; belongs to the peptidase M41 family.</text>
</comment>
<feature type="domain" description="AAA+ ATPase" evidence="18">
    <location>
        <begin position="185"/>
        <end position="324"/>
    </location>
</feature>
<dbReference type="Proteomes" id="UP000054695">
    <property type="component" value="Unassembled WGS sequence"/>
</dbReference>
<evidence type="ECO:0000256" key="1">
    <source>
        <dbReference type="ARBA" id="ARBA00004370"/>
    </source>
</evidence>
<evidence type="ECO:0000256" key="2">
    <source>
        <dbReference type="ARBA" id="ARBA00010044"/>
    </source>
</evidence>
<dbReference type="HAMAP" id="MF_01458">
    <property type="entry name" value="FtsH"/>
    <property type="match status" value="1"/>
</dbReference>
<keyword evidence="11 15" id="KW-1133">Transmembrane helix</keyword>
<dbReference type="InterPro" id="IPR005936">
    <property type="entry name" value="FtsH"/>
</dbReference>
<feature type="compositionally biased region" description="Basic and acidic residues" evidence="17">
    <location>
        <begin position="622"/>
        <end position="636"/>
    </location>
</feature>
<evidence type="ECO:0000256" key="6">
    <source>
        <dbReference type="ARBA" id="ARBA00022723"/>
    </source>
</evidence>
<comment type="similarity">
    <text evidence="16">Belongs to the AAA ATPase family.</text>
</comment>
<dbReference type="InterPro" id="IPR003593">
    <property type="entry name" value="AAA+_ATPase"/>
</dbReference>
<sequence>MVKNLFLWLIIAIVLVSVFSNFGPRNSAAEKLSYSQFLKEVDQGMVNSVTIEDDKIIKGMTKNNKRFITYMPMQDNALLGELLKSKVDVSGQEKQQESFLLHLFINWFPMLLLIGVWVFFMRQMQGGGGRGAMSFGRSRARLLGEDQVKVTFADVAGVDEAKEEVKELVDFLRDPTKFQNLGGRIPRGVLLVGSPGTGKTLLARAVAGEAKVPFFTISGSDFVEMFVGVGASRVRDMFEQAKKHAPCIIFIDEIDAVGRHRGAGLGGGHDEREQTLNQLLVEMDGFEGSEGVIVVAATNRPDVLDPALLRPGRFDRQVVVPLPDIRGREQILRVHLQKVPVDSNVDIMAIARGTPGFSGADLANLVNEAALFAARANKRKVSMIELDKAKDKIMMGAERRSMVMDDNEKKLTAYHEAGHAIVGLSVPEHDPVYKVSIIPRGRALGVTMFLPEQDRYSHSKRRLESQLSSLFGGRIAEELIFGPESVTTGASNDIMRSTEIARKMVTTWGLSPLGPLTFGEEEEEVFLGRSMNKHKEMSDRTAQQIDDEVRAIIDRNYQRAKEILVSNMDKLHLMAQSLIKYETIDFKQIQEIMSGKEPSPPEDWGSSKPLDGAEVINNSPDKPTEHEVSVNPAEEH</sequence>
<dbReference type="InterPro" id="IPR003959">
    <property type="entry name" value="ATPase_AAA_core"/>
</dbReference>
<feature type="active site" evidence="15">
    <location>
        <position position="416"/>
    </location>
</feature>
<keyword evidence="5 15" id="KW-0812">Transmembrane</keyword>
<keyword evidence="6 15" id="KW-0479">Metal-binding</keyword>
<dbReference type="Pfam" id="PF00004">
    <property type="entry name" value="AAA"/>
    <property type="match status" value="1"/>
</dbReference>
<keyword evidence="20" id="KW-1185">Reference proteome</keyword>
<keyword evidence="7 15" id="KW-0547">Nucleotide-binding</keyword>
<evidence type="ECO:0000256" key="16">
    <source>
        <dbReference type="RuleBase" id="RU003651"/>
    </source>
</evidence>
<accession>A0A0W0RU95</accession>
<dbReference type="GO" id="GO:0005886">
    <property type="term" value="C:plasma membrane"/>
    <property type="evidence" value="ECO:0007669"/>
    <property type="project" value="UniProtKB-SubCell"/>
</dbReference>
<keyword evidence="19" id="KW-0132">Cell division</keyword>
<comment type="caution">
    <text evidence="19">The sequence shown here is derived from an EMBL/GenBank/DDBJ whole genome shotgun (WGS) entry which is preliminary data.</text>
</comment>
<evidence type="ECO:0000256" key="14">
    <source>
        <dbReference type="ARBA" id="ARBA00061570"/>
    </source>
</evidence>
<evidence type="ECO:0000256" key="11">
    <source>
        <dbReference type="ARBA" id="ARBA00022989"/>
    </source>
</evidence>
<organism evidence="19 20">
    <name type="scientific">Legionella bozemanae</name>
    <name type="common">Fluoribacter bozemanae</name>
    <dbReference type="NCBI Taxonomy" id="447"/>
    <lineage>
        <taxon>Bacteria</taxon>
        <taxon>Pseudomonadati</taxon>
        <taxon>Pseudomonadota</taxon>
        <taxon>Gammaproteobacteria</taxon>
        <taxon>Legionellales</taxon>
        <taxon>Legionellaceae</taxon>
        <taxon>Legionella</taxon>
    </lineage>
</organism>
<dbReference type="GO" id="GO:0008270">
    <property type="term" value="F:zinc ion binding"/>
    <property type="evidence" value="ECO:0007669"/>
    <property type="project" value="UniProtKB-UniRule"/>
</dbReference>
<feature type="binding site" evidence="15">
    <location>
        <position position="415"/>
    </location>
    <ligand>
        <name>Zn(2+)</name>
        <dbReference type="ChEBI" id="CHEBI:29105"/>
        <note>catalytic</note>
    </ligand>
</feature>
<feature type="transmembrane region" description="Helical" evidence="15">
    <location>
        <begin position="99"/>
        <end position="120"/>
    </location>
</feature>
<dbReference type="PANTHER" id="PTHR23076">
    <property type="entry name" value="METALLOPROTEASE M41 FTSH"/>
    <property type="match status" value="1"/>
</dbReference>
<dbReference type="GO" id="GO:0004222">
    <property type="term" value="F:metalloendopeptidase activity"/>
    <property type="evidence" value="ECO:0007669"/>
    <property type="project" value="InterPro"/>
</dbReference>
<dbReference type="SUPFAM" id="SSF52540">
    <property type="entry name" value="P-loop containing nucleoside triphosphate hydrolases"/>
    <property type="match status" value="1"/>
</dbReference>
<dbReference type="EC" id="3.4.24.-" evidence="15"/>
<feature type="binding site" evidence="15">
    <location>
        <begin position="193"/>
        <end position="200"/>
    </location>
    <ligand>
        <name>ATP</name>
        <dbReference type="ChEBI" id="CHEBI:30616"/>
    </ligand>
</feature>
<dbReference type="Gene3D" id="3.30.720.210">
    <property type="match status" value="1"/>
</dbReference>
<dbReference type="AlphaFoldDB" id="A0A0W0RU95"/>
<dbReference type="Gene3D" id="1.20.58.760">
    <property type="entry name" value="Peptidase M41"/>
    <property type="match status" value="1"/>
</dbReference>
<proteinExistence type="inferred from homology"/>
<evidence type="ECO:0000256" key="15">
    <source>
        <dbReference type="HAMAP-Rule" id="MF_01458"/>
    </source>
</evidence>
<dbReference type="EMBL" id="LNXU01000014">
    <property type="protein sequence ID" value="KTC74616.1"/>
    <property type="molecule type" value="Genomic_DNA"/>
</dbReference>
<dbReference type="Pfam" id="PF06480">
    <property type="entry name" value="FtsH_ext"/>
    <property type="match status" value="1"/>
</dbReference>
<protein>
    <recommendedName>
        <fullName evidence="15">ATP-dependent zinc metalloprotease FtsH</fullName>
        <ecNumber evidence="15">3.4.24.-</ecNumber>
    </recommendedName>
</protein>
<evidence type="ECO:0000256" key="13">
    <source>
        <dbReference type="ARBA" id="ARBA00023136"/>
    </source>
</evidence>
<dbReference type="PROSITE" id="PS00674">
    <property type="entry name" value="AAA"/>
    <property type="match status" value="1"/>
</dbReference>
<dbReference type="RefSeq" id="WP_058458960.1">
    <property type="nucleotide sequence ID" value="NZ_CAAAIY010000008.1"/>
</dbReference>
<evidence type="ECO:0000256" key="17">
    <source>
        <dbReference type="SAM" id="MobiDB-lite"/>
    </source>
</evidence>
<keyword evidence="8 15" id="KW-0378">Hydrolase</keyword>
<feature type="binding site" evidence="15">
    <location>
        <position position="419"/>
    </location>
    <ligand>
        <name>Zn(2+)</name>
        <dbReference type="ChEBI" id="CHEBI:29105"/>
        <note>catalytic</note>
    </ligand>
</feature>
<evidence type="ECO:0000256" key="8">
    <source>
        <dbReference type="ARBA" id="ARBA00022801"/>
    </source>
</evidence>
<dbReference type="InterPro" id="IPR003960">
    <property type="entry name" value="ATPase_AAA_CS"/>
</dbReference>
<dbReference type="CDD" id="cd19501">
    <property type="entry name" value="RecA-like_FtsH"/>
    <property type="match status" value="1"/>
</dbReference>
<evidence type="ECO:0000256" key="12">
    <source>
        <dbReference type="ARBA" id="ARBA00023049"/>
    </source>
</evidence>
<keyword evidence="19" id="KW-0131">Cell cycle</keyword>
<keyword evidence="9 15" id="KW-0862">Zinc</keyword>
<evidence type="ECO:0000256" key="4">
    <source>
        <dbReference type="ARBA" id="ARBA00022670"/>
    </source>
</evidence>
<dbReference type="FunFam" id="3.40.50.300:FF:000001">
    <property type="entry name" value="ATP-dependent zinc metalloprotease FtsH"/>
    <property type="match status" value="1"/>
</dbReference>
<dbReference type="Pfam" id="PF01434">
    <property type="entry name" value="Peptidase_M41"/>
    <property type="match status" value="1"/>
</dbReference>
<dbReference type="GO" id="GO:0006508">
    <property type="term" value="P:proteolysis"/>
    <property type="evidence" value="ECO:0007669"/>
    <property type="project" value="UniProtKB-KW"/>
</dbReference>
<evidence type="ECO:0000256" key="5">
    <source>
        <dbReference type="ARBA" id="ARBA00022692"/>
    </source>
</evidence>
<dbReference type="GO" id="GO:0016887">
    <property type="term" value="F:ATP hydrolysis activity"/>
    <property type="evidence" value="ECO:0007669"/>
    <property type="project" value="UniProtKB-UniRule"/>
</dbReference>
<dbReference type="STRING" id="447.Lboz_1292"/>
<comment type="caution">
    <text evidence="15">Lacks conserved residue(s) required for the propagation of feature annotation.</text>
</comment>
<dbReference type="Gene3D" id="1.10.8.60">
    <property type="match status" value="1"/>
</dbReference>
<evidence type="ECO:0000313" key="20">
    <source>
        <dbReference type="Proteomes" id="UP000054695"/>
    </source>
</evidence>
<dbReference type="GO" id="GO:0030163">
    <property type="term" value="P:protein catabolic process"/>
    <property type="evidence" value="ECO:0007669"/>
    <property type="project" value="UniProtKB-UniRule"/>
</dbReference>
<dbReference type="InterPro" id="IPR037219">
    <property type="entry name" value="Peptidase_M41-like"/>
</dbReference>
<comment type="subunit">
    <text evidence="15">Homohexamer.</text>
</comment>
<dbReference type="NCBIfam" id="TIGR01241">
    <property type="entry name" value="FtsH_fam"/>
    <property type="match status" value="1"/>
</dbReference>
<keyword evidence="13 15" id="KW-0472">Membrane</keyword>
<keyword evidence="12 15" id="KW-0482">Metalloprotease</keyword>
<dbReference type="GO" id="GO:0051301">
    <property type="term" value="P:cell division"/>
    <property type="evidence" value="ECO:0007669"/>
    <property type="project" value="UniProtKB-KW"/>
</dbReference>
<dbReference type="InterPro" id="IPR000642">
    <property type="entry name" value="Peptidase_M41"/>
</dbReference>
<dbReference type="InterPro" id="IPR027417">
    <property type="entry name" value="P-loop_NTPase"/>
</dbReference>
<keyword evidence="3 15" id="KW-1003">Cell membrane</keyword>
<evidence type="ECO:0000256" key="7">
    <source>
        <dbReference type="ARBA" id="ARBA00022741"/>
    </source>
</evidence>
<keyword evidence="10 15" id="KW-0067">ATP-binding</keyword>
<evidence type="ECO:0000256" key="9">
    <source>
        <dbReference type="ARBA" id="ARBA00022833"/>
    </source>
</evidence>
<dbReference type="InterPro" id="IPR041569">
    <property type="entry name" value="AAA_lid_3"/>
</dbReference>
<feature type="region of interest" description="Disordered" evidence="17">
    <location>
        <begin position="593"/>
        <end position="636"/>
    </location>
</feature>
<dbReference type="SUPFAM" id="SSF140990">
    <property type="entry name" value="FtsH protease domain-like"/>
    <property type="match status" value="1"/>
</dbReference>
<dbReference type="FunFam" id="1.20.58.760:FF:000001">
    <property type="entry name" value="ATP-dependent zinc metalloprotease FtsH"/>
    <property type="match status" value="1"/>
</dbReference>
<dbReference type="PATRIC" id="fig|447.4.peg.1379"/>
<feature type="binding site" evidence="15">
    <location>
        <position position="493"/>
    </location>
    <ligand>
        <name>Zn(2+)</name>
        <dbReference type="ChEBI" id="CHEBI:29105"/>
        <note>catalytic</note>
    </ligand>
</feature>
<evidence type="ECO:0000256" key="3">
    <source>
        <dbReference type="ARBA" id="ARBA00022475"/>
    </source>
</evidence>
<name>A0A0W0RU95_LEGBO</name>
<evidence type="ECO:0000259" key="18">
    <source>
        <dbReference type="SMART" id="SM00382"/>
    </source>
</evidence>
<dbReference type="InterPro" id="IPR011546">
    <property type="entry name" value="Pept_M41_FtsH_extracell"/>
</dbReference>
<reference evidence="19 20" key="1">
    <citation type="submission" date="2015-11" db="EMBL/GenBank/DDBJ databases">
        <title>Genomic analysis of 38 Legionella species identifies large and diverse effector repertoires.</title>
        <authorList>
            <person name="Burstein D."/>
            <person name="Amaro F."/>
            <person name="Zusman T."/>
            <person name="Lifshitz Z."/>
            <person name="Cohen O."/>
            <person name="Gilbert J.A."/>
            <person name="Pupko T."/>
            <person name="Shuman H.A."/>
            <person name="Segal G."/>
        </authorList>
    </citation>
    <scope>NUCLEOTIDE SEQUENCE [LARGE SCALE GENOMIC DNA]</scope>
    <source>
        <strain evidence="19 20">WIGA</strain>
    </source>
</reference>
<dbReference type="Pfam" id="PF17862">
    <property type="entry name" value="AAA_lid_3"/>
    <property type="match status" value="1"/>
</dbReference>
<keyword evidence="4 15" id="KW-0645">Protease</keyword>
<dbReference type="FunFam" id="1.10.8.60:FF:000001">
    <property type="entry name" value="ATP-dependent zinc metalloprotease FtsH"/>
    <property type="match status" value="1"/>
</dbReference>
<comment type="function">
    <text evidence="15">Acts as a processive, ATP-dependent zinc metallopeptidase for both cytoplasmic and membrane proteins. Plays a role in the quality control of integral membrane proteins.</text>
</comment>
<comment type="cofactor">
    <cofactor evidence="15">
        <name>Zn(2+)</name>
        <dbReference type="ChEBI" id="CHEBI:29105"/>
    </cofactor>
    <text evidence="15">Binds 1 zinc ion per subunit.</text>
</comment>
<dbReference type="NCBIfam" id="NF008004">
    <property type="entry name" value="PRK10733.1"/>
    <property type="match status" value="1"/>
</dbReference>
<dbReference type="PANTHER" id="PTHR23076:SF97">
    <property type="entry name" value="ATP-DEPENDENT ZINC METALLOPROTEASE YME1L1"/>
    <property type="match status" value="1"/>
</dbReference>
<evidence type="ECO:0000256" key="10">
    <source>
        <dbReference type="ARBA" id="ARBA00022840"/>
    </source>
</evidence>
<comment type="similarity">
    <text evidence="14 15">In the central section; belongs to the AAA ATPase family.</text>
</comment>
<dbReference type="GO" id="GO:0005524">
    <property type="term" value="F:ATP binding"/>
    <property type="evidence" value="ECO:0007669"/>
    <property type="project" value="UniProtKB-UniRule"/>
</dbReference>